<dbReference type="EMBL" id="FPIZ01000015">
    <property type="protein sequence ID" value="SFW76332.1"/>
    <property type="molecule type" value="Genomic_DNA"/>
</dbReference>
<dbReference type="OrthoDB" id="884299at2"/>
<dbReference type="Proteomes" id="UP000183788">
    <property type="component" value="Unassembled WGS sequence"/>
</dbReference>
<feature type="region of interest" description="Disordered" evidence="1">
    <location>
        <begin position="1"/>
        <end position="28"/>
    </location>
</feature>
<evidence type="ECO:0000313" key="3">
    <source>
        <dbReference type="EMBL" id="WQG90390.1"/>
    </source>
</evidence>
<reference evidence="2 4" key="1">
    <citation type="submission" date="2016-11" db="EMBL/GenBank/DDBJ databases">
        <authorList>
            <person name="Jaros S."/>
            <person name="Januszkiewicz K."/>
            <person name="Wedrychowicz H."/>
        </authorList>
    </citation>
    <scope>NUCLEOTIDE SEQUENCE [LARGE SCALE GENOMIC DNA]</scope>
    <source>
        <strain evidence="2 4">DSM 784</strain>
    </source>
</reference>
<dbReference type="SUPFAM" id="SSF46689">
    <property type="entry name" value="Homeodomain-like"/>
    <property type="match status" value="1"/>
</dbReference>
<keyword evidence="5" id="KW-1185">Reference proteome</keyword>
<dbReference type="EMBL" id="CP140154">
    <property type="protein sequence ID" value="WQG90390.1"/>
    <property type="molecule type" value="Genomic_DNA"/>
</dbReference>
<gene>
    <name evidence="2" type="ORF">SAMN05661012_04333</name>
    <name evidence="3" type="ORF">SR876_02700</name>
</gene>
<dbReference type="InterPro" id="IPR009057">
    <property type="entry name" value="Homeodomain-like_sf"/>
</dbReference>
<name>A0A1K1RWX9_9BACT</name>
<sequence length="66" mass="7645">MVRRWAKEHDEAGNRNFPGNGKQDLTPEQKEIQELEKALQQAEMEIKILKKAVIIFSKEDNKYSGS</sequence>
<evidence type="ECO:0000313" key="5">
    <source>
        <dbReference type="Proteomes" id="UP001326715"/>
    </source>
</evidence>
<dbReference type="AlphaFoldDB" id="A0A1K1RWX9"/>
<evidence type="ECO:0000313" key="2">
    <source>
        <dbReference type="EMBL" id="SFW76332.1"/>
    </source>
</evidence>
<reference evidence="3 5" key="2">
    <citation type="submission" date="2023-11" db="EMBL/GenBank/DDBJ databases">
        <title>MicrobeMod: A computational toolkit for identifying prokaryotic methylation and restriction-modification with nanopore sequencing.</title>
        <authorList>
            <person name="Crits-Christoph A."/>
            <person name="Kang S.C."/>
            <person name="Lee H."/>
            <person name="Ostrov N."/>
        </authorList>
    </citation>
    <scope>NUCLEOTIDE SEQUENCE [LARGE SCALE GENOMIC DNA]</scope>
    <source>
        <strain evidence="3 5">ATCC 23090</strain>
    </source>
</reference>
<dbReference type="STRING" id="1004.SAMN05661012_04333"/>
<proteinExistence type="predicted"/>
<accession>A0A1K1RWX9</accession>
<feature type="compositionally biased region" description="Basic and acidic residues" evidence="1">
    <location>
        <begin position="1"/>
        <end position="13"/>
    </location>
</feature>
<organism evidence="2 4">
    <name type="scientific">Chitinophaga sancti</name>
    <dbReference type="NCBI Taxonomy" id="1004"/>
    <lineage>
        <taxon>Bacteria</taxon>
        <taxon>Pseudomonadati</taxon>
        <taxon>Bacteroidota</taxon>
        <taxon>Chitinophagia</taxon>
        <taxon>Chitinophagales</taxon>
        <taxon>Chitinophagaceae</taxon>
        <taxon>Chitinophaga</taxon>
    </lineage>
</organism>
<evidence type="ECO:0000313" key="4">
    <source>
        <dbReference type="Proteomes" id="UP000183788"/>
    </source>
</evidence>
<protein>
    <submittedName>
        <fullName evidence="2">Transposase</fullName>
    </submittedName>
</protein>
<dbReference type="Proteomes" id="UP001326715">
    <property type="component" value="Chromosome"/>
</dbReference>
<evidence type="ECO:0000256" key="1">
    <source>
        <dbReference type="SAM" id="MobiDB-lite"/>
    </source>
</evidence>
<dbReference type="RefSeq" id="WP_072363325.1">
    <property type="nucleotide sequence ID" value="NZ_CP139972.1"/>
</dbReference>